<dbReference type="RefSeq" id="WP_083040226.1">
    <property type="nucleotide sequence ID" value="NZ_CP020557.1"/>
</dbReference>
<evidence type="ECO:0008006" key="3">
    <source>
        <dbReference type="Google" id="ProtNLM"/>
    </source>
</evidence>
<dbReference type="EMBL" id="CP020557">
    <property type="protein sequence ID" value="ARF68518.1"/>
    <property type="molecule type" value="Genomic_DNA"/>
</dbReference>
<dbReference type="InterPro" id="IPR024042">
    <property type="entry name" value="TM1646-like_dom_sf"/>
</dbReference>
<evidence type="ECO:0000313" key="1">
    <source>
        <dbReference type="EMBL" id="ARF68518.1"/>
    </source>
</evidence>
<dbReference type="Gene3D" id="1.20.120.490">
    <property type="entry name" value="Hypothetical protein TM1646-like domain"/>
    <property type="match status" value="1"/>
</dbReference>
<protein>
    <recommendedName>
        <fullName evidence="3">DUF327 domain-containing protein</fullName>
    </recommendedName>
</protein>
<organism evidence="1 2">
    <name type="scientific">Paenibacillus larvae subsp. pulvifaciens</name>
    <dbReference type="NCBI Taxonomy" id="1477"/>
    <lineage>
        <taxon>Bacteria</taxon>
        <taxon>Bacillati</taxon>
        <taxon>Bacillota</taxon>
        <taxon>Bacilli</taxon>
        <taxon>Bacillales</taxon>
        <taxon>Paenibacillaceae</taxon>
        <taxon>Paenibacillus</taxon>
    </lineage>
</organism>
<dbReference type="InterPro" id="IPR005585">
    <property type="entry name" value="DUF327"/>
</dbReference>
<reference evidence="1 2" key="1">
    <citation type="submission" date="2017-03" db="EMBL/GenBank/DDBJ databases">
        <title>Paenibacillus larvae genome sequencing.</title>
        <authorList>
            <person name="Dingman D.W."/>
        </authorList>
    </citation>
    <scope>NUCLEOTIDE SEQUENCE [LARGE SCALE GENOMIC DNA]</scope>
    <source>
        <strain evidence="1 2">SAG 10367</strain>
    </source>
</reference>
<evidence type="ECO:0000313" key="2">
    <source>
        <dbReference type="Proteomes" id="UP000192727"/>
    </source>
</evidence>
<accession>A0A1V0UU88</accession>
<dbReference type="AlphaFoldDB" id="A0A1V0UU88"/>
<proteinExistence type="predicted"/>
<gene>
    <name evidence="1" type="ORF">B7C51_12940</name>
</gene>
<sequence length="148" mass="17595">MKINPGWHPTSKNMKVSENPVLSHTSLKNFSEMMIRHDNKVTQEQLVRLFEQIGLQGDRLSRNMTLRELRQYKLLVKKFLEETARRGVHLKDTRGWDRRGRSKRYKLLEEVDAELLQMADELLETEQGRINLLHQIGEIRGMLIHFLY</sequence>
<dbReference type="Proteomes" id="UP000192727">
    <property type="component" value="Chromosome"/>
</dbReference>
<dbReference type="Pfam" id="PF03885">
    <property type="entry name" value="DUF327"/>
    <property type="match status" value="1"/>
</dbReference>
<dbReference type="SUPFAM" id="SSF158397">
    <property type="entry name" value="TM1646-like"/>
    <property type="match status" value="1"/>
</dbReference>
<name>A0A1V0UU88_9BACL</name>